<name>L2FSB1_COLFN</name>
<organism evidence="1">
    <name type="scientific">Colletotrichum fructicola (strain Nara gc5)</name>
    <name type="common">Anthracnose fungus</name>
    <name type="synonym">Colletotrichum gloeosporioides (strain Nara gc5)</name>
    <dbReference type="NCBI Taxonomy" id="1213859"/>
    <lineage>
        <taxon>Eukaryota</taxon>
        <taxon>Fungi</taxon>
        <taxon>Dikarya</taxon>
        <taxon>Ascomycota</taxon>
        <taxon>Pezizomycotina</taxon>
        <taxon>Sordariomycetes</taxon>
        <taxon>Hypocreomycetidae</taxon>
        <taxon>Glomerellales</taxon>
        <taxon>Glomerellaceae</taxon>
        <taxon>Colletotrichum</taxon>
        <taxon>Colletotrichum gloeosporioides species complex</taxon>
    </lineage>
</organism>
<proteinExistence type="predicted"/>
<dbReference type="HOGENOM" id="CLU_2855805_0_0_1"/>
<dbReference type="AlphaFoldDB" id="L2FSB1"/>
<evidence type="ECO:0000313" key="1">
    <source>
        <dbReference type="EMBL" id="ELA29237.1"/>
    </source>
</evidence>
<gene>
    <name evidence="1" type="ORF">CGGC5_10318</name>
</gene>
<accession>L2FSB1</accession>
<protein>
    <submittedName>
        <fullName evidence="1">Uncharacterized protein</fullName>
    </submittedName>
</protein>
<reference evidence="1" key="1">
    <citation type="submission" date="2012-08" db="EMBL/GenBank/DDBJ databases">
        <title>Genome analysis of Colletotrichum orbiculare and Colletotrichum fructicola.</title>
        <authorList>
            <person name="Gan P.H.P."/>
            <person name="Ikeda K."/>
            <person name="Irieda H."/>
            <person name="Narusaka M."/>
            <person name="O'Connell R.J."/>
            <person name="Narusaka Y."/>
            <person name="Takano Y."/>
            <person name="Kubo Y."/>
            <person name="Shirasu K."/>
        </authorList>
    </citation>
    <scope>NUCLEOTIDE SEQUENCE</scope>
    <source>
        <strain evidence="1">Nara gc5</strain>
    </source>
</reference>
<sequence length="65" mass="7252">MILRFTFQTQAFGFETVALMTMGLTVADGHSDRHSCVLVTVTRPDLLMMVDDVHLSPRTVPMAIE</sequence>
<dbReference type="EMBL" id="KB020868">
    <property type="protein sequence ID" value="ELA29237.1"/>
    <property type="molecule type" value="Genomic_DNA"/>
</dbReference>
<feature type="non-terminal residue" evidence="1">
    <location>
        <position position="65"/>
    </location>
</feature>